<accession>A0AAW6T6A6</accession>
<gene>
    <name evidence="6" type="primary">torT</name>
    <name evidence="6" type="ORF">QF206_10370</name>
</gene>
<dbReference type="GO" id="GO:0030246">
    <property type="term" value="F:carbohydrate binding"/>
    <property type="evidence" value="ECO:0007669"/>
    <property type="project" value="UniProtKB-ARBA"/>
</dbReference>
<comment type="caution">
    <text evidence="6">The sequence shown here is derived from an EMBL/GenBank/DDBJ whole genome shotgun (WGS) entry which is preliminary data.</text>
</comment>
<comment type="similarity">
    <text evidence="2">Belongs to the bacterial solute-binding protein 2 family.</text>
</comment>
<keyword evidence="7" id="KW-1185">Reference proteome</keyword>
<dbReference type="RefSeq" id="WP_281489153.1">
    <property type="nucleotide sequence ID" value="NZ_JASATX010000004.1"/>
</dbReference>
<dbReference type="SUPFAM" id="SSF53822">
    <property type="entry name" value="Periplasmic binding protein-like I"/>
    <property type="match status" value="1"/>
</dbReference>
<comment type="subcellular location">
    <subcellularLocation>
        <location evidence="1">Cell envelope</location>
    </subcellularLocation>
</comment>
<feature type="chain" id="PRO_5043352915" evidence="4">
    <location>
        <begin position="31"/>
        <end position="380"/>
    </location>
</feature>
<evidence type="ECO:0000256" key="2">
    <source>
        <dbReference type="ARBA" id="ARBA00007639"/>
    </source>
</evidence>
<evidence type="ECO:0000256" key="1">
    <source>
        <dbReference type="ARBA" id="ARBA00004196"/>
    </source>
</evidence>
<dbReference type="Gene3D" id="3.40.50.2300">
    <property type="match status" value="2"/>
</dbReference>
<dbReference type="Proteomes" id="UP001321506">
    <property type="component" value="Unassembled WGS sequence"/>
</dbReference>
<dbReference type="InterPro" id="IPR028082">
    <property type="entry name" value="Peripla_BP_I"/>
</dbReference>
<dbReference type="PANTHER" id="PTHR46847">
    <property type="entry name" value="D-ALLOSE-BINDING PERIPLASMIC PROTEIN-RELATED"/>
    <property type="match status" value="1"/>
</dbReference>
<keyword evidence="3 4" id="KW-0732">Signal</keyword>
<dbReference type="PANTHER" id="PTHR46847:SF1">
    <property type="entry name" value="D-ALLOSE-BINDING PERIPLASMIC PROTEIN-RELATED"/>
    <property type="match status" value="1"/>
</dbReference>
<dbReference type="InterPro" id="IPR025997">
    <property type="entry name" value="SBP_2_dom"/>
</dbReference>
<feature type="signal peptide" evidence="4">
    <location>
        <begin position="1"/>
        <end position="30"/>
    </location>
</feature>
<dbReference type="CDD" id="cd06306">
    <property type="entry name" value="PBP1_TorT-like"/>
    <property type="match status" value="1"/>
</dbReference>
<evidence type="ECO:0000256" key="3">
    <source>
        <dbReference type="ARBA" id="ARBA00022729"/>
    </source>
</evidence>
<dbReference type="AlphaFoldDB" id="A0AAW6T6A6"/>
<feature type="domain" description="Periplasmic binding protein" evidence="5">
    <location>
        <begin position="88"/>
        <end position="338"/>
    </location>
</feature>
<dbReference type="EMBL" id="JASATX010000004">
    <property type="protein sequence ID" value="MDI2099366.1"/>
    <property type="molecule type" value="Genomic_DNA"/>
</dbReference>
<evidence type="ECO:0000313" key="7">
    <source>
        <dbReference type="Proteomes" id="UP001321506"/>
    </source>
</evidence>
<evidence type="ECO:0000259" key="5">
    <source>
        <dbReference type="Pfam" id="PF13407"/>
    </source>
</evidence>
<evidence type="ECO:0000256" key="4">
    <source>
        <dbReference type="SAM" id="SignalP"/>
    </source>
</evidence>
<proteinExistence type="inferred from homology"/>
<dbReference type="Pfam" id="PF13407">
    <property type="entry name" value="Peripla_BP_4"/>
    <property type="match status" value="1"/>
</dbReference>
<protein>
    <submittedName>
        <fullName evidence="6">TMAO reductase system periplasmic protein TorT</fullName>
    </submittedName>
</protein>
<sequence>MQVNVKTIALSLTLAVATVAALASCGAAGADTDAAPPPPGAETTEWTIDAEFVAADGSISAASYAPIDPGSVSEPWKVCALFPHVKDVLWVSANYGNAVEAERLGIEYNLFEAGGYGNLSTQVSQTDDCIVQGFDALILGAISAEGNCSTIEKALEANIVVVDFINGTNCGESVTDNPLYTRVSVSYHETSELIGRYLAESSDGAPLVASFPGPDGAAFANDAVDGFATGIDGSAAEIEVERRGDTGLDVQLALIEDVLRAYPDVTDIFGVDIAAEAGVVALRNAGRSGEVGVYGYTIIPNLYQAIVDGDATAAVTDWTPFQGRMAISQAIKALEGQELGGRSVGPTPLVVSSENAASIEYERMFGPKDFAPVYSVRASR</sequence>
<dbReference type="GO" id="GO:0030313">
    <property type="term" value="C:cell envelope"/>
    <property type="evidence" value="ECO:0007669"/>
    <property type="project" value="UniProtKB-SubCell"/>
</dbReference>
<organism evidence="6 7">
    <name type="scientific">Ruicaihuangia caeni</name>
    <dbReference type="NCBI Taxonomy" id="3042517"/>
    <lineage>
        <taxon>Bacteria</taxon>
        <taxon>Bacillati</taxon>
        <taxon>Actinomycetota</taxon>
        <taxon>Actinomycetes</taxon>
        <taxon>Micrococcales</taxon>
        <taxon>Microbacteriaceae</taxon>
        <taxon>Ruicaihuangia</taxon>
    </lineage>
</organism>
<evidence type="ECO:0000313" key="6">
    <source>
        <dbReference type="EMBL" id="MDI2099366.1"/>
    </source>
</evidence>
<dbReference type="NCBIfam" id="NF008185">
    <property type="entry name" value="PRK10936.1"/>
    <property type="match status" value="1"/>
</dbReference>
<name>A0AAW6T6A6_9MICO</name>
<dbReference type="PROSITE" id="PS51257">
    <property type="entry name" value="PROKAR_LIPOPROTEIN"/>
    <property type="match status" value="1"/>
</dbReference>
<reference evidence="6 7" key="1">
    <citation type="submission" date="2023-04" db="EMBL/GenBank/DDBJ databases">
        <title>Klugiella caeni sp. nov. isolated from the sludge of biochemical tank.</title>
        <authorList>
            <person name="Geng K."/>
        </authorList>
    </citation>
    <scope>NUCLEOTIDE SEQUENCE [LARGE SCALE GENOMIC DNA]</scope>
    <source>
        <strain evidence="6 7">YN-L-19</strain>
    </source>
</reference>